<sequence length="289" mass="29265">MNDRADDIHEWDAAYVLGSLSATDRAQFEAHLTRCDACTRSLADLAGLPGVLRMLPVEDALALLDEPDPVADAADAARDAAPSAAAAGSTAAGPAPVVPLPSTAASASHHVPRGRRPSSGRRLPGSLSRPARLTRRTGGWLLAAAAVVLLVGGAGLGSALRAGVSAPLADPTPVASSPSGDLSAGLPQDAVSMRSDLDVGVTAQLAVTAKPYGTRFDWSCAYAGGGVGQGSYDLVAIDDAGSRTVVATWGAGQTESRLLAATSSLPMDRIRSVQITPSDSDVVLASRDL</sequence>
<keyword evidence="2" id="KW-0804">Transcription</keyword>
<comment type="caution">
    <text evidence="6">The sequence shown here is derived from an EMBL/GenBank/DDBJ whole genome shotgun (WGS) entry which is preliminary data.</text>
</comment>
<dbReference type="Gene3D" id="1.10.10.1320">
    <property type="entry name" value="Anti-sigma factor, zinc-finger domain"/>
    <property type="match status" value="1"/>
</dbReference>
<keyword evidence="1" id="KW-0805">Transcription regulation</keyword>
<protein>
    <submittedName>
        <fullName evidence="6">Anti-sigma factor</fullName>
    </submittedName>
</protein>
<dbReference type="Proteomes" id="UP000076218">
    <property type="component" value="Unassembled WGS sequence"/>
</dbReference>
<organism evidence="6 7">
    <name type="scientific">Clavibacter tessellarius</name>
    <dbReference type="NCBI Taxonomy" id="31965"/>
    <lineage>
        <taxon>Bacteria</taxon>
        <taxon>Bacillati</taxon>
        <taxon>Actinomycetota</taxon>
        <taxon>Actinomycetes</taxon>
        <taxon>Micrococcales</taxon>
        <taxon>Microbacteriaceae</taxon>
        <taxon>Clavibacter</taxon>
    </lineage>
</organism>
<dbReference type="OrthoDB" id="5242431at2"/>
<evidence type="ECO:0000313" key="7">
    <source>
        <dbReference type="Proteomes" id="UP000076218"/>
    </source>
</evidence>
<evidence type="ECO:0000259" key="5">
    <source>
        <dbReference type="Pfam" id="PF13490"/>
    </source>
</evidence>
<name>A0A154UZJ8_9MICO</name>
<dbReference type="AlphaFoldDB" id="A0A154UZJ8"/>
<evidence type="ECO:0000256" key="2">
    <source>
        <dbReference type="ARBA" id="ARBA00023163"/>
    </source>
</evidence>
<evidence type="ECO:0000256" key="4">
    <source>
        <dbReference type="SAM" id="Phobius"/>
    </source>
</evidence>
<evidence type="ECO:0000313" key="6">
    <source>
        <dbReference type="EMBL" id="KZC94374.1"/>
    </source>
</evidence>
<gene>
    <name evidence="6" type="ORF">AWH51_13755</name>
</gene>
<keyword evidence="4" id="KW-0472">Membrane</keyword>
<feature type="compositionally biased region" description="Low complexity" evidence="3">
    <location>
        <begin position="85"/>
        <end position="95"/>
    </location>
</feature>
<dbReference type="InterPro" id="IPR041916">
    <property type="entry name" value="Anti_sigma_zinc_sf"/>
</dbReference>
<evidence type="ECO:0000256" key="3">
    <source>
        <dbReference type="SAM" id="MobiDB-lite"/>
    </source>
</evidence>
<feature type="compositionally biased region" description="Low complexity" evidence="3">
    <location>
        <begin position="120"/>
        <end position="130"/>
    </location>
</feature>
<proteinExistence type="predicted"/>
<dbReference type="EMBL" id="LQXA01000044">
    <property type="protein sequence ID" value="KZC94374.1"/>
    <property type="molecule type" value="Genomic_DNA"/>
</dbReference>
<feature type="region of interest" description="Disordered" evidence="3">
    <location>
        <begin position="85"/>
        <end position="130"/>
    </location>
</feature>
<dbReference type="SMR" id="A0A154UZJ8"/>
<dbReference type="InterPro" id="IPR027383">
    <property type="entry name" value="Znf_put"/>
</dbReference>
<accession>A0A154UZJ8</accession>
<keyword evidence="4" id="KW-0812">Transmembrane</keyword>
<dbReference type="STRING" id="31965.AWH51_13755"/>
<feature type="compositionally biased region" description="Basic residues" evidence="3">
    <location>
        <begin position="110"/>
        <end position="119"/>
    </location>
</feature>
<evidence type="ECO:0000256" key="1">
    <source>
        <dbReference type="ARBA" id="ARBA00023015"/>
    </source>
</evidence>
<feature type="transmembrane region" description="Helical" evidence="4">
    <location>
        <begin position="139"/>
        <end position="160"/>
    </location>
</feature>
<dbReference type="Pfam" id="PF13490">
    <property type="entry name" value="zf-HC2"/>
    <property type="match status" value="1"/>
</dbReference>
<dbReference type="RefSeq" id="WP_063072272.1">
    <property type="nucleotide sequence ID" value="NZ_LQXA01000044.1"/>
</dbReference>
<keyword evidence="4" id="KW-1133">Transmembrane helix</keyword>
<feature type="domain" description="Putative zinc-finger" evidence="5">
    <location>
        <begin position="14"/>
        <end position="38"/>
    </location>
</feature>
<reference evidence="6 7" key="1">
    <citation type="submission" date="2016-01" db="EMBL/GenBank/DDBJ databases">
        <title>Draft genome sequence of Clavibacter michiganensis subsp. tessellarius DOAB 609.</title>
        <authorList>
            <person name="Tambong J.T."/>
        </authorList>
    </citation>
    <scope>NUCLEOTIDE SEQUENCE [LARGE SCALE GENOMIC DNA]</scope>
    <source>
        <strain evidence="6 7">DOAB 609</strain>
    </source>
</reference>